<accession>A0A840DJP2</accession>
<reference evidence="1 2" key="1">
    <citation type="submission" date="2020-08" db="EMBL/GenBank/DDBJ databases">
        <title>Sequencing the genomes of 1000 actinobacteria strains.</title>
        <authorList>
            <person name="Klenk H.-P."/>
        </authorList>
    </citation>
    <scope>NUCLEOTIDE SEQUENCE [LARGE SCALE GENOMIC DNA]</scope>
    <source>
        <strain evidence="1 2">DSM 27064</strain>
    </source>
</reference>
<sequence>MDLKFTFAKTTGTPHDTAASPAPLSLQPLQQLSTELIVKVTASADKLVGTATGAEGNSYANQEKPLTGAADATAYRSVISRVIAELDEKLASAVTKLQIPAAALQPLLDAEFITPAATTTQLLQLRSGIAAGTAVEAY</sequence>
<dbReference type="AlphaFoldDB" id="A0A840DJP2"/>
<evidence type="ECO:0000313" key="1">
    <source>
        <dbReference type="EMBL" id="MBB4071702.1"/>
    </source>
</evidence>
<dbReference type="EMBL" id="JACIFD010000008">
    <property type="protein sequence ID" value="MBB4071702.1"/>
    <property type="molecule type" value="Genomic_DNA"/>
</dbReference>
<proteinExistence type="predicted"/>
<dbReference type="Proteomes" id="UP000571183">
    <property type="component" value="Unassembled WGS sequence"/>
</dbReference>
<gene>
    <name evidence="1" type="ORF">F5897_001014</name>
</gene>
<dbReference type="RefSeq" id="WP_124824233.1">
    <property type="nucleotide sequence ID" value="NZ_JACIFD010000008.1"/>
</dbReference>
<protein>
    <submittedName>
        <fullName evidence="1">Uncharacterized protein</fullName>
    </submittedName>
</protein>
<comment type="caution">
    <text evidence="1">The sequence shown here is derived from an EMBL/GenBank/DDBJ whole genome shotgun (WGS) entry which is preliminary data.</text>
</comment>
<organism evidence="1 2">
    <name type="scientific">Canibacter oris</name>
    <dbReference type="NCBI Taxonomy" id="1365628"/>
    <lineage>
        <taxon>Bacteria</taxon>
        <taxon>Bacillati</taxon>
        <taxon>Actinomycetota</taxon>
        <taxon>Actinomycetes</taxon>
        <taxon>Micrococcales</taxon>
        <taxon>Microbacteriaceae</taxon>
        <taxon>Canibacter</taxon>
    </lineage>
</organism>
<keyword evidence="2" id="KW-1185">Reference proteome</keyword>
<name>A0A840DJP2_9MICO</name>
<evidence type="ECO:0000313" key="2">
    <source>
        <dbReference type="Proteomes" id="UP000571183"/>
    </source>
</evidence>